<comment type="catalytic activity">
    <reaction evidence="7">
        <text>adenosine(1518)/adenosine(1519) in 16S rRNA + 4 S-adenosyl-L-methionine = N(6)-dimethyladenosine(1518)/N(6)-dimethyladenosine(1519) in 16S rRNA + 4 S-adenosyl-L-homocysteine + 4 H(+)</text>
        <dbReference type="Rhea" id="RHEA:19609"/>
        <dbReference type="Rhea" id="RHEA-COMP:10232"/>
        <dbReference type="Rhea" id="RHEA-COMP:10233"/>
        <dbReference type="ChEBI" id="CHEBI:15378"/>
        <dbReference type="ChEBI" id="CHEBI:57856"/>
        <dbReference type="ChEBI" id="CHEBI:59789"/>
        <dbReference type="ChEBI" id="CHEBI:74411"/>
        <dbReference type="ChEBI" id="CHEBI:74493"/>
        <dbReference type="EC" id="2.1.1.182"/>
    </reaction>
</comment>
<comment type="function">
    <text evidence="7">Specifically dimethylates two adjacent adenosines (A1518 and A1519) in the loop of a conserved hairpin near the 3'-end of 16S rRNA in the 30S particle. May play a critical role in biogenesis of 30S subunits.</text>
</comment>
<dbReference type="EC" id="2.1.1.182" evidence="7"/>
<dbReference type="Gene3D" id="1.10.8.100">
    <property type="entry name" value="Ribosomal RNA adenine dimethylase-like, domain 2"/>
    <property type="match status" value="1"/>
</dbReference>
<evidence type="ECO:0000256" key="3">
    <source>
        <dbReference type="ARBA" id="ARBA00022603"/>
    </source>
</evidence>
<dbReference type="PROSITE" id="PS51689">
    <property type="entry name" value="SAM_RNA_A_N6_MT"/>
    <property type="match status" value="1"/>
</dbReference>
<dbReference type="Gene3D" id="3.40.50.150">
    <property type="entry name" value="Vaccinia Virus protein VP39"/>
    <property type="match status" value="1"/>
</dbReference>
<dbReference type="NCBIfam" id="TIGR00755">
    <property type="entry name" value="ksgA"/>
    <property type="match status" value="1"/>
</dbReference>
<organism evidence="10 11">
    <name type="scientific">Halopseudomonas salegens</name>
    <dbReference type="NCBI Taxonomy" id="1434072"/>
    <lineage>
        <taxon>Bacteria</taxon>
        <taxon>Pseudomonadati</taxon>
        <taxon>Pseudomonadota</taxon>
        <taxon>Gammaproteobacteria</taxon>
        <taxon>Pseudomonadales</taxon>
        <taxon>Pseudomonadaceae</taxon>
        <taxon>Halopseudomonas</taxon>
    </lineage>
</organism>
<dbReference type="Proteomes" id="UP000243924">
    <property type="component" value="Chromosome I"/>
</dbReference>
<keyword evidence="2 7" id="KW-0698">rRNA processing</keyword>
<evidence type="ECO:0000313" key="11">
    <source>
        <dbReference type="Proteomes" id="UP000243924"/>
    </source>
</evidence>
<keyword evidence="1 7" id="KW-0963">Cytoplasm</keyword>
<dbReference type="InterPro" id="IPR023165">
    <property type="entry name" value="rRNA_Ade_diMease-like_C"/>
</dbReference>
<keyword evidence="6 7" id="KW-0694">RNA-binding</keyword>
<dbReference type="InterPro" id="IPR011530">
    <property type="entry name" value="rRNA_adenine_dimethylase"/>
</dbReference>
<proteinExistence type="inferred from homology"/>
<feature type="binding site" evidence="7 8">
    <location>
        <position position="43"/>
    </location>
    <ligand>
        <name>S-adenosyl-L-methionine</name>
        <dbReference type="ChEBI" id="CHEBI:59789"/>
    </ligand>
</feature>
<dbReference type="PANTHER" id="PTHR11727:SF7">
    <property type="entry name" value="DIMETHYLADENOSINE TRANSFERASE-RELATED"/>
    <property type="match status" value="1"/>
</dbReference>
<evidence type="ECO:0000313" key="10">
    <source>
        <dbReference type="EMBL" id="SDT87420.1"/>
    </source>
</evidence>
<feature type="binding site" evidence="7 8">
    <location>
        <position position="18"/>
    </location>
    <ligand>
        <name>S-adenosyl-L-methionine</name>
        <dbReference type="ChEBI" id="CHEBI:59789"/>
    </ligand>
</feature>
<dbReference type="SUPFAM" id="SSF53335">
    <property type="entry name" value="S-adenosyl-L-methionine-dependent methyltransferases"/>
    <property type="match status" value="1"/>
</dbReference>
<dbReference type="HAMAP" id="MF_00607">
    <property type="entry name" value="16SrRNA_methyltr_A"/>
    <property type="match status" value="1"/>
</dbReference>
<sequence length="271" mass="30459">MTDFAPHRARKRFGQNFLHDQGVINRILRAVHPQADQHLVEIGPGQGAITAGLLSSGARLDVVELDRDLHPVLLAQFGHNPQFQLHKGDALKFDFSTLEDDERPLRVVGNLPYNISTPLMFHLLNQATHIRDMHFMLQKEVVQRLAAGVGDNHYGRLGIMVQYHCQVEHLFDVGSGAFSPAPKVDSAIVRLTPHHQLPHPASDPRQLEIVVREAFNQRRKTLRNTLKRLLSAQIIEEEGIDPGLRPEQVDLAGFVRLANRLGKADNNEQTL</sequence>
<dbReference type="AlphaFoldDB" id="A0A1H2DX46"/>
<dbReference type="Pfam" id="PF00398">
    <property type="entry name" value="RrnaAD"/>
    <property type="match status" value="1"/>
</dbReference>
<accession>A0A1H2DX46</accession>
<dbReference type="EMBL" id="LT629787">
    <property type="protein sequence ID" value="SDT87420.1"/>
    <property type="molecule type" value="Genomic_DNA"/>
</dbReference>
<dbReference type="GO" id="GO:0052908">
    <property type="term" value="F:16S rRNA (adenine(1518)-N(6)/adenine(1519)-N(6))-dimethyltransferase activity"/>
    <property type="evidence" value="ECO:0007669"/>
    <property type="project" value="UniProtKB-EC"/>
</dbReference>
<keyword evidence="5 7" id="KW-0949">S-adenosyl-L-methionine</keyword>
<dbReference type="InterPro" id="IPR029063">
    <property type="entry name" value="SAM-dependent_MTases_sf"/>
</dbReference>
<dbReference type="GO" id="GO:0003723">
    <property type="term" value="F:RNA binding"/>
    <property type="evidence" value="ECO:0007669"/>
    <property type="project" value="UniProtKB-UniRule"/>
</dbReference>
<comment type="similarity">
    <text evidence="7">Belongs to the class I-like SAM-binding methyltransferase superfamily. rRNA adenine N(6)-methyltransferase family. RsmA subfamily.</text>
</comment>
<keyword evidence="11" id="KW-1185">Reference proteome</keyword>
<reference evidence="11" key="1">
    <citation type="submission" date="2016-10" db="EMBL/GenBank/DDBJ databases">
        <authorList>
            <person name="Varghese N."/>
            <person name="Submissions S."/>
        </authorList>
    </citation>
    <scope>NUCLEOTIDE SEQUENCE [LARGE SCALE GENOMIC DNA]</scope>
    <source>
        <strain evidence="11">CECT 8338</strain>
    </source>
</reference>
<dbReference type="InterPro" id="IPR001737">
    <property type="entry name" value="KsgA/Erm"/>
</dbReference>
<evidence type="ECO:0000256" key="5">
    <source>
        <dbReference type="ARBA" id="ARBA00022691"/>
    </source>
</evidence>
<evidence type="ECO:0000259" key="9">
    <source>
        <dbReference type="SMART" id="SM00650"/>
    </source>
</evidence>
<comment type="subcellular location">
    <subcellularLocation>
        <location evidence="7">Cytoplasm</location>
    </subcellularLocation>
</comment>
<dbReference type="PANTHER" id="PTHR11727">
    <property type="entry name" value="DIMETHYLADENOSINE TRANSFERASE"/>
    <property type="match status" value="1"/>
</dbReference>
<dbReference type="STRING" id="1434072.SAMN05216210_0061"/>
<dbReference type="RefSeq" id="WP_092383033.1">
    <property type="nucleotide sequence ID" value="NZ_LT629787.1"/>
</dbReference>
<evidence type="ECO:0000256" key="1">
    <source>
        <dbReference type="ARBA" id="ARBA00022490"/>
    </source>
</evidence>
<dbReference type="PROSITE" id="PS01131">
    <property type="entry name" value="RRNA_A_DIMETH"/>
    <property type="match status" value="1"/>
</dbReference>
<name>A0A1H2DX46_9GAMM</name>
<evidence type="ECO:0000256" key="8">
    <source>
        <dbReference type="PROSITE-ProRule" id="PRU01026"/>
    </source>
</evidence>
<dbReference type="InterPro" id="IPR020598">
    <property type="entry name" value="rRNA_Ade_methylase_Trfase_N"/>
</dbReference>
<evidence type="ECO:0000256" key="6">
    <source>
        <dbReference type="ARBA" id="ARBA00022884"/>
    </source>
</evidence>
<evidence type="ECO:0000256" key="7">
    <source>
        <dbReference type="HAMAP-Rule" id="MF_00607"/>
    </source>
</evidence>
<dbReference type="SMART" id="SM00650">
    <property type="entry name" value="rADc"/>
    <property type="match status" value="1"/>
</dbReference>
<dbReference type="InterPro" id="IPR020596">
    <property type="entry name" value="rRNA_Ade_Mease_Trfase_CS"/>
</dbReference>
<gene>
    <name evidence="7" type="primary">rsmA</name>
    <name evidence="7" type="synonym">ksgA</name>
    <name evidence="10" type="ORF">SAMN05216210_0061</name>
</gene>
<feature type="binding site" evidence="7 8">
    <location>
        <position position="89"/>
    </location>
    <ligand>
        <name>S-adenosyl-L-methionine</name>
        <dbReference type="ChEBI" id="CHEBI:59789"/>
    </ligand>
</feature>
<feature type="binding site" evidence="7 8">
    <location>
        <position position="64"/>
    </location>
    <ligand>
        <name>S-adenosyl-L-methionine</name>
        <dbReference type="ChEBI" id="CHEBI:59789"/>
    </ligand>
</feature>
<feature type="domain" description="Ribosomal RNA adenine methylase transferase N-terminal" evidence="9">
    <location>
        <begin position="23"/>
        <end position="195"/>
    </location>
</feature>
<evidence type="ECO:0000256" key="4">
    <source>
        <dbReference type="ARBA" id="ARBA00022679"/>
    </source>
</evidence>
<keyword evidence="4 7" id="KW-0808">Transferase</keyword>
<protein>
    <recommendedName>
        <fullName evidence="7">Ribosomal RNA small subunit methyltransferase A</fullName>
        <ecNumber evidence="7">2.1.1.182</ecNumber>
    </recommendedName>
    <alternativeName>
        <fullName evidence="7">16S rRNA (adenine(1518)-N(6)/adenine(1519)-N(6))-dimethyltransferase</fullName>
    </alternativeName>
    <alternativeName>
        <fullName evidence="7">16S rRNA dimethyladenosine transferase</fullName>
    </alternativeName>
    <alternativeName>
        <fullName evidence="7">16S rRNA dimethylase</fullName>
    </alternativeName>
    <alternativeName>
        <fullName evidence="7">S-adenosylmethionine-6-N', N'-adenosyl(rRNA) dimethyltransferase</fullName>
    </alternativeName>
</protein>
<dbReference type="FunFam" id="1.10.8.100:FF:000001">
    <property type="entry name" value="Ribosomal RNA small subunit methyltransferase A"/>
    <property type="match status" value="1"/>
</dbReference>
<evidence type="ECO:0000256" key="2">
    <source>
        <dbReference type="ARBA" id="ARBA00022552"/>
    </source>
</evidence>
<feature type="binding site" evidence="7 8">
    <location>
        <position position="16"/>
    </location>
    <ligand>
        <name>S-adenosyl-L-methionine</name>
        <dbReference type="ChEBI" id="CHEBI:59789"/>
    </ligand>
</feature>
<dbReference type="OrthoDB" id="9814755at2"/>
<keyword evidence="3 7" id="KW-0489">Methyltransferase</keyword>
<dbReference type="GO" id="GO:0005829">
    <property type="term" value="C:cytosol"/>
    <property type="evidence" value="ECO:0007669"/>
    <property type="project" value="TreeGrafter"/>
</dbReference>
<feature type="binding site" evidence="7 8">
    <location>
        <position position="110"/>
    </location>
    <ligand>
        <name>S-adenosyl-L-methionine</name>
        <dbReference type="ChEBI" id="CHEBI:59789"/>
    </ligand>
</feature>